<dbReference type="OrthoDB" id="3838020at2"/>
<gene>
    <name evidence="1" type="ORF">C1C97_000530</name>
</gene>
<dbReference type="EMBL" id="PNJG02000001">
    <property type="protein sequence ID" value="RKQ36207.1"/>
    <property type="molecule type" value="Genomic_DNA"/>
</dbReference>
<name>A0A495A8C5_9MICC</name>
<keyword evidence="2" id="KW-1185">Reference proteome</keyword>
<comment type="caution">
    <text evidence="1">The sequence shown here is derived from an EMBL/GenBank/DDBJ whole genome shotgun (WGS) entry which is preliminary data.</text>
</comment>
<accession>A0A495A8C5</accession>
<evidence type="ECO:0000313" key="1">
    <source>
        <dbReference type="EMBL" id="RKQ36207.1"/>
    </source>
</evidence>
<dbReference type="Proteomes" id="UP000249516">
    <property type="component" value="Unassembled WGS sequence"/>
</dbReference>
<evidence type="ECO:0000313" key="2">
    <source>
        <dbReference type="Proteomes" id="UP000249516"/>
    </source>
</evidence>
<dbReference type="RefSeq" id="WP_121029562.1">
    <property type="nucleotide sequence ID" value="NZ_PNJG02000001.1"/>
</dbReference>
<proteinExistence type="predicted"/>
<dbReference type="AlphaFoldDB" id="A0A495A8C5"/>
<sequence>MTAATVDPAEAAEQAVRRYCGWHVAPTIEETFRLDGHGSSVVKLPTLALDEVLDVQVAGRPVALDRVQWSTNGLLRLPAPAPREFGAVVVTVRHGFEDATDIGALVAGIRDRSTNMPAGVTRKQIGDVSVSYGGLDERGVRLFASEREALAPYRLEGTP</sequence>
<reference evidence="1 2" key="1">
    <citation type="submission" date="2018-10" db="EMBL/GenBank/DDBJ databases">
        <title>Kocuria tytouropygialis sp. nov., isolated from the uropygial gland of an American barn owl (Tyto furcata).</title>
        <authorList>
            <person name="Braun M.S."/>
            <person name="Wang E."/>
            <person name="Zimmermann S."/>
            <person name="Wagner H."/>
            <person name="Wink M."/>
        </authorList>
    </citation>
    <scope>NUCLEOTIDE SEQUENCE [LARGE SCALE GENOMIC DNA]</scope>
    <source>
        <strain evidence="1 2">442</strain>
    </source>
</reference>
<protein>
    <submittedName>
        <fullName evidence="1">Uncharacterized protein</fullName>
    </submittedName>
</protein>
<organism evidence="1 2">
    <name type="scientific">Kocuria tytonis</name>
    <dbReference type="NCBI Taxonomy" id="2054280"/>
    <lineage>
        <taxon>Bacteria</taxon>
        <taxon>Bacillati</taxon>
        <taxon>Actinomycetota</taxon>
        <taxon>Actinomycetes</taxon>
        <taxon>Micrococcales</taxon>
        <taxon>Micrococcaceae</taxon>
        <taxon>Kocuria</taxon>
    </lineage>
</organism>